<dbReference type="EMBL" id="JBHRWW010000018">
    <property type="protein sequence ID" value="MFC3690179.1"/>
    <property type="molecule type" value="Genomic_DNA"/>
</dbReference>
<dbReference type="SUPFAM" id="SSF51730">
    <property type="entry name" value="FAD-linked oxidoreductase"/>
    <property type="match status" value="1"/>
</dbReference>
<dbReference type="Proteomes" id="UP001595685">
    <property type="component" value="Unassembled WGS sequence"/>
</dbReference>
<comment type="cofactor">
    <cofactor evidence="1">
        <name>FAD</name>
        <dbReference type="ChEBI" id="CHEBI:57692"/>
    </cofactor>
</comment>
<keyword evidence="6" id="KW-0274">FAD</keyword>
<evidence type="ECO:0000256" key="3">
    <source>
        <dbReference type="ARBA" id="ARBA00012695"/>
    </source>
</evidence>
<evidence type="ECO:0000256" key="2">
    <source>
        <dbReference type="ARBA" id="ARBA00004739"/>
    </source>
</evidence>
<dbReference type="InterPro" id="IPR029041">
    <property type="entry name" value="FAD-linked_oxidoreductase-like"/>
</dbReference>
<gene>
    <name evidence="11" type="ORF">ACFOLH_17675</name>
</gene>
<evidence type="ECO:0000256" key="5">
    <source>
        <dbReference type="ARBA" id="ARBA00022741"/>
    </source>
</evidence>
<evidence type="ECO:0000313" key="12">
    <source>
        <dbReference type="Proteomes" id="UP001595685"/>
    </source>
</evidence>
<comment type="caution">
    <text evidence="11">The sequence shown here is derived from an EMBL/GenBank/DDBJ whole genome shotgun (WGS) entry which is preliminary data.</text>
</comment>
<sequence length="316" mass="34073">MVIAEAQRAVLLAASRNSRLREVVERAPVTRELVRRFVAGTGDDHALEVATELRGQGMLVTLDRLGEDVTDAADAAATRDAYVGLLGRLSALGLTEGGAVETSVKLSALGQALGASGEQTALENARAICDAASLAGTTVTLDMEDHTTVDSTLRVLEALRADFPWVGAVLQSQLRRTEADCRELATAGSRVRLCKGAYAQPESVAFATPHEVDRSYVRCLKVLMAGEGYPMVASHDPTLLEIADAVARDVGRDGDSWEVQMLLGVRPEEQARLAALGRRVRTYVPYGEDWYAYLVRRLAERPANLALLLRSLTSTK</sequence>
<dbReference type="InterPro" id="IPR015659">
    <property type="entry name" value="Proline_oxidase"/>
</dbReference>
<dbReference type="InterPro" id="IPR008219">
    <property type="entry name" value="PRODH_bac_arc"/>
</dbReference>
<evidence type="ECO:0000256" key="9">
    <source>
        <dbReference type="ARBA" id="ARBA00048779"/>
    </source>
</evidence>
<keyword evidence="12" id="KW-1185">Reference proteome</keyword>
<keyword evidence="8" id="KW-0642">Proline metabolism</keyword>
<reference evidence="12" key="1">
    <citation type="journal article" date="2019" name="Int. J. Syst. Evol. Microbiol.">
        <title>The Global Catalogue of Microorganisms (GCM) 10K type strain sequencing project: providing services to taxonomists for standard genome sequencing and annotation.</title>
        <authorList>
            <consortium name="The Broad Institute Genomics Platform"/>
            <consortium name="The Broad Institute Genome Sequencing Center for Infectious Disease"/>
            <person name="Wu L."/>
            <person name="Ma J."/>
        </authorList>
    </citation>
    <scope>NUCLEOTIDE SEQUENCE [LARGE SCALE GENOMIC DNA]</scope>
    <source>
        <strain evidence="12">NCAIM B.02333</strain>
    </source>
</reference>
<evidence type="ECO:0000256" key="1">
    <source>
        <dbReference type="ARBA" id="ARBA00001974"/>
    </source>
</evidence>
<organism evidence="11 12">
    <name type="scientific">Aquipuribacter hungaricus</name>
    <dbReference type="NCBI Taxonomy" id="545624"/>
    <lineage>
        <taxon>Bacteria</taxon>
        <taxon>Bacillati</taxon>
        <taxon>Actinomycetota</taxon>
        <taxon>Actinomycetes</taxon>
        <taxon>Micrococcales</taxon>
        <taxon>Intrasporangiaceae</taxon>
        <taxon>Aquipuribacter</taxon>
    </lineage>
</organism>
<dbReference type="EC" id="1.5.5.2" evidence="3"/>
<dbReference type="RefSeq" id="WP_340294652.1">
    <property type="nucleotide sequence ID" value="NZ_JBBEOI010000174.1"/>
</dbReference>
<evidence type="ECO:0000256" key="6">
    <source>
        <dbReference type="ARBA" id="ARBA00022827"/>
    </source>
</evidence>
<proteinExistence type="predicted"/>
<evidence type="ECO:0000256" key="8">
    <source>
        <dbReference type="ARBA" id="ARBA00023062"/>
    </source>
</evidence>
<dbReference type="PANTHER" id="PTHR13914:SF0">
    <property type="entry name" value="PROLINE DEHYDROGENASE 1, MITOCHONDRIAL"/>
    <property type="match status" value="1"/>
</dbReference>
<dbReference type="Pfam" id="PF01619">
    <property type="entry name" value="Pro_dh"/>
    <property type="match status" value="1"/>
</dbReference>
<evidence type="ECO:0000313" key="11">
    <source>
        <dbReference type="EMBL" id="MFC3690179.1"/>
    </source>
</evidence>
<feature type="domain" description="Proline dehydrogenase" evidence="10">
    <location>
        <begin position="47"/>
        <end position="304"/>
    </location>
</feature>
<accession>A0ABV7WJY0</accession>
<protein>
    <recommendedName>
        <fullName evidence="3">proline dehydrogenase</fullName>
        <ecNumber evidence="3">1.5.5.2</ecNumber>
    </recommendedName>
</protein>
<evidence type="ECO:0000259" key="10">
    <source>
        <dbReference type="Pfam" id="PF01619"/>
    </source>
</evidence>
<name>A0ABV7WJY0_9MICO</name>
<keyword evidence="5" id="KW-0547">Nucleotide-binding</keyword>
<dbReference type="Gene3D" id="3.20.20.220">
    <property type="match status" value="1"/>
</dbReference>
<dbReference type="InterPro" id="IPR002872">
    <property type="entry name" value="Proline_DH_dom"/>
</dbReference>
<evidence type="ECO:0000256" key="7">
    <source>
        <dbReference type="ARBA" id="ARBA00023002"/>
    </source>
</evidence>
<comment type="catalytic activity">
    <reaction evidence="9">
        <text>L-proline + a quinone = (S)-1-pyrroline-5-carboxylate + a quinol + H(+)</text>
        <dbReference type="Rhea" id="RHEA:23784"/>
        <dbReference type="ChEBI" id="CHEBI:15378"/>
        <dbReference type="ChEBI" id="CHEBI:17388"/>
        <dbReference type="ChEBI" id="CHEBI:24646"/>
        <dbReference type="ChEBI" id="CHEBI:60039"/>
        <dbReference type="ChEBI" id="CHEBI:132124"/>
        <dbReference type="EC" id="1.5.5.2"/>
    </reaction>
</comment>
<dbReference type="PANTHER" id="PTHR13914">
    <property type="entry name" value="PROLINE OXIDASE"/>
    <property type="match status" value="1"/>
</dbReference>
<evidence type="ECO:0000256" key="4">
    <source>
        <dbReference type="ARBA" id="ARBA00022630"/>
    </source>
</evidence>
<dbReference type="PIRSF" id="PIRSF000196">
    <property type="entry name" value="Pro_dehydrog"/>
    <property type="match status" value="1"/>
</dbReference>
<comment type="pathway">
    <text evidence="2">Amino-acid degradation; L-proline degradation into L-glutamate; L-glutamate from L-proline: step 1/2.</text>
</comment>
<keyword evidence="4" id="KW-0285">Flavoprotein</keyword>
<keyword evidence="7" id="KW-0560">Oxidoreductase</keyword>